<feature type="compositionally biased region" description="Polar residues" evidence="1">
    <location>
        <begin position="153"/>
        <end position="168"/>
    </location>
</feature>
<protein>
    <submittedName>
        <fullName evidence="2">Uncharacterized protein</fullName>
    </submittedName>
</protein>
<accession>A0A4P9YTV6</accession>
<evidence type="ECO:0000313" key="2">
    <source>
        <dbReference type="EMBL" id="RKP23244.1"/>
    </source>
</evidence>
<organism evidence="2 3">
    <name type="scientific">Syncephalis pseudoplumigaleata</name>
    <dbReference type="NCBI Taxonomy" id="1712513"/>
    <lineage>
        <taxon>Eukaryota</taxon>
        <taxon>Fungi</taxon>
        <taxon>Fungi incertae sedis</taxon>
        <taxon>Zoopagomycota</taxon>
        <taxon>Zoopagomycotina</taxon>
        <taxon>Zoopagomycetes</taxon>
        <taxon>Zoopagales</taxon>
        <taxon>Piptocephalidaceae</taxon>
        <taxon>Syncephalis</taxon>
    </lineage>
</organism>
<dbReference type="OrthoDB" id="2013972at2759"/>
<feature type="region of interest" description="Disordered" evidence="1">
    <location>
        <begin position="133"/>
        <end position="174"/>
    </location>
</feature>
<keyword evidence="3" id="KW-1185">Reference proteome</keyword>
<feature type="compositionally biased region" description="Low complexity" evidence="1">
    <location>
        <begin position="138"/>
        <end position="152"/>
    </location>
</feature>
<reference evidence="3" key="1">
    <citation type="journal article" date="2018" name="Nat. Microbiol.">
        <title>Leveraging single-cell genomics to expand the fungal tree of life.</title>
        <authorList>
            <person name="Ahrendt S.R."/>
            <person name="Quandt C.A."/>
            <person name="Ciobanu D."/>
            <person name="Clum A."/>
            <person name="Salamov A."/>
            <person name="Andreopoulos B."/>
            <person name="Cheng J.F."/>
            <person name="Woyke T."/>
            <person name="Pelin A."/>
            <person name="Henrissat B."/>
            <person name="Reynolds N.K."/>
            <person name="Benny G.L."/>
            <person name="Smith M.E."/>
            <person name="James T.Y."/>
            <person name="Grigoriev I.V."/>
        </authorList>
    </citation>
    <scope>NUCLEOTIDE SEQUENCE [LARGE SCALE GENOMIC DNA]</scope>
    <source>
        <strain evidence="3">Benny S71-1</strain>
    </source>
</reference>
<dbReference type="AlphaFoldDB" id="A0A4P9YTV6"/>
<proteinExistence type="predicted"/>
<name>A0A4P9YTV6_9FUNG</name>
<gene>
    <name evidence="2" type="ORF">SYNPS1DRAFT_31041</name>
</gene>
<dbReference type="EMBL" id="KZ991177">
    <property type="protein sequence ID" value="RKP23244.1"/>
    <property type="molecule type" value="Genomic_DNA"/>
</dbReference>
<sequence length="174" mass="19388">MRVPGGQVELVEFDGTQLSKGPAAQRMEHWIMQALRRRQLSPEDIHQLPQHLHHAGFVDIERRVVGIPTGCHAGKYGQMAWLGWSSYARIMKGMLLEDGVTAWEFERTMAEWQREVNELPTITQVHIFSARRPGATTAPSAPSSSSLLSSSSQTANTGTENGQPSSLPRSPRMW</sequence>
<dbReference type="Proteomes" id="UP000278143">
    <property type="component" value="Unassembled WGS sequence"/>
</dbReference>
<evidence type="ECO:0000313" key="3">
    <source>
        <dbReference type="Proteomes" id="UP000278143"/>
    </source>
</evidence>
<evidence type="ECO:0000256" key="1">
    <source>
        <dbReference type="SAM" id="MobiDB-lite"/>
    </source>
</evidence>